<dbReference type="OrthoDB" id="10383852at2759"/>
<organism evidence="3 4">
    <name type="scientific">Microbotryum saponariae</name>
    <dbReference type="NCBI Taxonomy" id="289078"/>
    <lineage>
        <taxon>Eukaryota</taxon>
        <taxon>Fungi</taxon>
        <taxon>Dikarya</taxon>
        <taxon>Basidiomycota</taxon>
        <taxon>Pucciniomycotina</taxon>
        <taxon>Microbotryomycetes</taxon>
        <taxon>Microbotryales</taxon>
        <taxon>Microbotryaceae</taxon>
        <taxon>Microbotryum</taxon>
    </lineage>
</organism>
<reference evidence="4" key="1">
    <citation type="submission" date="2016-10" db="EMBL/GenBank/DDBJ databases">
        <authorList>
            <person name="Jeantristanb JTB J.-T."/>
            <person name="Ricardo R."/>
        </authorList>
    </citation>
    <scope>NUCLEOTIDE SEQUENCE [LARGE SCALE GENOMIC DNA]</scope>
</reference>
<protein>
    <submittedName>
        <fullName evidence="3">BZ3500_MvSof-1268-A1-R1_Chr7-1g09194 protein</fullName>
    </submittedName>
</protein>
<gene>
    <name evidence="3" type="ORF">BZ3500_MVSOF-1268-A1-R1_CHR7-1G09194</name>
</gene>
<evidence type="ECO:0000256" key="1">
    <source>
        <dbReference type="SAM" id="MobiDB-lite"/>
    </source>
</evidence>
<keyword evidence="2" id="KW-0812">Transmembrane</keyword>
<dbReference type="Proteomes" id="UP000249723">
    <property type="component" value="Unassembled WGS sequence"/>
</dbReference>
<feature type="region of interest" description="Disordered" evidence="1">
    <location>
        <begin position="174"/>
        <end position="197"/>
    </location>
</feature>
<dbReference type="EMBL" id="FMWP01000127">
    <property type="protein sequence ID" value="SDA02977.1"/>
    <property type="molecule type" value="Genomic_DNA"/>
</dbReference>
<evidence type="ECO:0000313" key="4">
    <source>
        <dbReference type="Proteomes" id="UP000249723"/>
    </source>
</evidence>
<keyword evidence="4" id="KW-1185">Reference proteome</keyword>
<evidence type="ECO:0000256" key="2">
    <source>
        <dbReference type="SAM" id="Phobius"/>
    </source>
</evidence>
<keyword evidence="2" id="KW-1133">Transmembrane helix</keyword>
<proteinExistence type="predicted"/>
<sequence>MSSIHPYARLTIYYLVHTTIVFVTLLSLALTLTRAFLELLNGGLGILQVTLRYASKHLEDHECATEAWRDIGREELKVRMTGLKWPSNGAEVAGAFKGAGSVFRVVDDGMEQVMAREFMKNRKVETSQQRQAREEMLALRKAVVAEPPGTGGLWSYAGESITCRVLAASTDHSYGASDNTTTRRHSREGNVPPYTQPHIVPQIQRPLEHVMPTRSRTAEEAVHGEASCWVYGARPKERLIDMLPLAHVLGHLKNLFQLSFIANPKLLLSLAHDTVRRAMRRSVVGSLSSNGSFSEPFADSAPLDHRREVGMEGGCIWTAAGQWERI</sequence>
<keyword evidence="2" id="KW-0472">Membrane</keyword>
<dbReference type="AlphaFoldDB" id="A0A2X0KWQ7"/>
<accession>A0A2X0KWQ7</accession>
<feature type="transmembrane region" description="Helical" evidence="2">
    <location>
        <begin position="12"/>
        <end position="32"/>
    </location>
</feature>
<name>A0A2X0KWQ7_9BASI</name>
<evidence type="ECO:0000313" key="3">
    <source>
        <dbReference type="EMBL" id="SDA02977.1"/>
    </source>
</evidence>